<evidence type="ECO:0000313" key="1">
    <source>
        <dbReference type="EMBL" id="MDU0355256.1"/>
    </source>
</evidence>
<name>A0ABU3SZ14_9ALTE</name>
<dbReference type="EMBL" id="JAWDIO010000002">
    <property type="protein sequence ID" value="MDU0355256.1"/>
    <property type="molecule type" value="Genomic_DNA"/>
</dbReference>
<dbReference type="RefSeq" id="WP_316026803.1">
    <property type="nucleotide sequence ID" value="NZ_JAWDIO010000002.1"/>
</dbReference>
<protein>
    <submittedName>
        <fullName evidence="1">Uncharacterized protein</fullName>
    </submittedName>
</protein>
<dbReference type="Proteomes" id="UP001247805">
    <property type="component" value="Unassembled WGS sequence"/>
</dbReference>
<reference evidence="1 2" key="1">
    <citation type="submission" date="2023-10" db="EMBL/GenBank/DDBJ databases">
        <title>Glaciecola aquimarina strain GGW-M5 nov., isolated from a coastal seawater.</title>
        <authorList>
            <person name="Bayburt H."/>
            <person name="Kim J.M."/>
            <person name="Choi B.J."/>
            <person name="Jeon C.O."/>
        </authorList>
    </citation>
    <scope>NUCLEOTIDE SEQUENCE [LARGE SCALE GENOMIC DNA]</scope>
    <source>
        <strain evidence="1 2">KCTC 32108</strain>
    </source>
</reference>
<proteinExistence type="predicted"/>
<gene>
    <name evidence="1" type="ORF">RS130_16295</name>
</gene>
<keyword evidence="2" id="KW-1185">Reference proteome</keyword>
<comment type="caution">
    <text evidence="1">The sequence shown here is derived from an EMBL/GenBank/DDBJ whole genome shotgun (WGS) entry which is preliminary data.</text>
</comment>
<sequence>MSEIIEFSLLDANLICITEQITPPSTKAELHQLIGQDKTEAGSVLFSKA</sequence>
<evidence type="ECO:0000313" key="2">
    <source>
        <dbReference type="Proteomes" id="UP001247805"/>
    </source>
</evidence>
<accession>A0ABU3SZ14</accession>
<organism evidence="1 2">
    <name type="scientific">Paraglaciecola aquimarina</name>
    <dbReference type="NCBI Taxonomy" id="1235557"/>
    <lineage>
        <taxon>Bacteria</taxon>
        <taxon>Pseudomonadati</taxon>
        <taxon>Pseudomonadota</taxon>
        <taxon>Gammaproteobacteria</taxon>
        <taxon>Alteromonadales</taxon>
        <taxon>Alteromonadaceae</taxon>
        <taxon>Paraglaciecola</taxon>
    </lineage>
</organism>